<evidence type="ECO:0000256" key="6">
    <source>
        <dbReference type="ARBA" id="ARBA00023180"/>
    </source>
</evidence>
<evidence type="ECO:0000256" key="9">
    <source>
        <dbReference type="RuleBase" id="RU367011"/>
    </source>
</evidence>
<keyword evidence="4 9" id="KW-0479">Metal-binding</keyword>
<feature type="compositionally biased region" description="Basic and acidic residues" evidence="10">
    <location>
        <begin position="276"/>
        <end position="287"/>
    </location>
</feature>
<dbReference type="GO" id="GO:0008270">
    <property type="term" value="F:zinc ion binding"/>
    <property type="evidence" value="ECO:0007669"/>
    <property type="project" value="UniProtKB-UniRule"/>
</dbReference>
<feature type="compositionally biased region" description="Low complexity" evidence="10">
    <location>
        <begin position="383"/>
        <end position="398"/>
    </location>
</feature>
<feature type="region of interest" description="Disordered" evidence="10">
    <location>
        <begin position="492"/>
        <end position="539"/>
    </location>
</feature>
<feature type="region of interest" description="Disordered" evidence="10">
    <location>
        <begin position="551"/>
        <end position="581"/>
    </location>
</feature>
<dbReference type="SUPFAM" id="SSF51069">
    <property type="entry name" value="Carbonic anhydrase"/>
    <property type="match status" value="1"/>
</dbReference>
<feature type="region of interest" description="Disordered" evidence="10">
    <location>
        <begin position="276"/>
        <end position="297"/>
    </location>
</feature>
<reference evidence="13" key="1">
    <citation type="submission" date="2025-08" db="UniProtKB">
        <authorList>
            <consortium name="RefSeq"/>
        </authorList>
    </citation>
    <scope>IDENTIFICATION</scope>
</reference>
<dbReference type="AlphaFoldDB" id="A0A9W2YIU7"/>
<feature type="compositionally biased region" description="Low complexity" evidence="10">
    <location>
        <begin position="332"/>
        <end position="349"/>
    </location>
</feature>
<feature type="compositionally biased region" description="Polar residues" evidence="10">
    <location>
        <begin position="401"/>
        <end position="450"/>
    </location>
</feature>
<dbReference type="InterPro" id="IPR023561">
    <property type="entry name" value="Carbonic_anhydrase_a-class"/>
</dbReference>
<feature type="region of interest" description="Disordered" evidence="10">
    <location>
        <begin position="329"/>
        <end position="450"/>
    </location>
</feature>
<dbReference type="PROSITE" id="PS00162">
    <property type="entry name" value="ALPHA_CA_1"/>
    <property type="match status" value="1"/>
</dbReference>
<keyword evidence="5 9" id="KW-0862">Zinc</keyword>
<comment type="cofactor">
    <cofactor evidence="9">
        <name>Zn(2+)</name>
        <dbReference type="ChEBI" id="CHEBI:29105"/>
    </cofactor>
</comment>
<dbReference type="RefSeq" id="XP_055862643.1">
    <property type="nucleotide sequence ID" value="XM_056006668.1"/>
</dbReference>
<dbReference type="GO" id="GO:0004089">
    <property type="term" value="F:carbonate dehydratase activity"/>
    <property type="evidence" value="ECO:0007669"/>
    <property type="project" value="UniProtKB-UniRule"/>
</dbReference>
<feature type="signal peptide" evidence="9">
    <location>
        <begin position="1"/>
        <end position="17"/>
    </location>
</feature>
<evidence type="ECO:0000256" key="3">
    <source>
        <dbReference type="ARBA" id="ARBA00012925"/>
    </source>
</evidence>
<evidence type="ECO:0000256" key="7">
    <source>
        <dbReference type="ARBA" id="ARBA00023239"/>
    </source>
</evidence>
<comment type="catalytic activity">
    <reaction evidence="8 9">
        <text>hydrogencarbonate + H(+) = CO2 + H2O</text>
        <dbReference type="Rhea" id="RHEA:10748"/>
        <dbReference type="ChEBI" id="CHEBI:15377"/>
        <dbReference type="ChEBI" id="CHEBI:15378"/>
        <dbReference type="ChEBI" id="CHEBI:16526"/>
        <dbReference type="ChEBI" id="CHEBI:17544"/>
        <dbReference type="EC" id="4.2.1.1"/>
    </reaction>
</comment>
<evidence type="ECO:0000256" key="2">
    <source>
        <dbReference type="ARBA" id="ARBA00010718"/>
    </source>
</evidence>
<protein>
    <recommendedName>
        <fullName evidence="3 9">Carbonic anhydrase</fullName>
        <ecNumber evidence="3 9">4.2.1.1</ecNumber>
    </recommendedName>
</protein>
<proteinExistence type="inferred from homology"/>
<dbReference type="CDD" id="cd00326">
    <property type="entry name" value="alpha_CA"/>
    <property type="match status" value="1"/>
</dbReference>
<feature type="compositionally biased region" description="Polar residues" evidence="10">
    <location>
        <begin position="492"/>
        <end position="507"/>
    </location>
</feature>
<evidence type="ECO:0000256" key="1">
    <source>
        <dbReference type="ARBA" id="ARBA00002904"/>
    </source>
</evidence>
<feature type="compositionally biased region" description="Polar residues" evidence="10">
    <location>
        <begin position="516"/>
        <end position="539"/>
    </location>
</feature>
<dbReference type="PROSITE" id="PS51144">
    <property type="entry name" value="ALPHA_CA_2"/>
    <property type="match status" value="1"/>
</dbReference>
<organism evidence="12 13">
    <name type="scientific">Biomphalaria glabrata</name>
    <name type="common">Bloodfluke planorb</name>
    <name type="synonym">Freshwater snail</name>
    <dbReference type="NCBI Taxonomy" id="6526"/>
    <lineage>
        <taxon>Eukaryota</taxon>
        <taxon>Metazoa</taxon>
        <taxon>Spiralia</taxon>
        <taxon>Lophotrochozoa</taxon>
        <taxon>Mollusca</taxon>
        <taxon>Gastropoda</taxon>
        <taxon>Heterobranchia</taxon>
        <taxon>Euthyneura</taxon>
        <taxon>Panpulmonata</taxon>
        <taxon>Hygrophila</taxon>
        <taxon>Lymnaeoidea</taxon>
        <taxon>Planorbidae</taxon>
        <taxon>Biomphalaria</taxon>
    </lineage>
</organism>
<dbReference type="InterPro" id="IPR036398">
    <property type="entry name" value="CA_dom_sf"/>
</dbReference>
<evidence type="ECO:0000256" key="5">
    <source>
        <dbReference type="ARBA" id="ARBA00022833"/>
    </source>
</evidence>
<keyword evidence="7 9" id="KW-0456">Lyase</keyword>
<name>A0A9W2YIU7_BIOGL</name>
<evidence type="ECO:0000313" key="13">
    <source>
        <dbReference type="RefSeq" id="XP_055862643.1"/>
    </source>
</evidence>
<feature type="chain" id="PRO_5041016440" description="Carbonic anhydrase" evidence="9">
    <location>
        <begin position="18"/>
        <end position="830"/>
    </location>
</feature>
<dbReference type="PANTHER" id="PTHR18952:SF265">
    <property type="entry name" value="CARBONIC ANHYDRASE"/>
    <property type="match status" value="1"/>
</dbReference>
<feature type="compositionally biased region" description="Low complexity" evidence="10">
    <location>
        <begin position="566"/>
        <end position="579"/>
    </location>
</feature>
<dbReference type="PANTHER" id="PTHR18952">
    <property type="entry name" value="CARBONIC ANHYDRASE"/>
    <property type="match status" value="1"/>
</dbReference>
<evidence type="ECO:0000256" key="10">
    <source>
        <dbReference type="SAM" id="MobiDB-lite"/>
    </source>
</evidence>
<accession>A0A9W2YIU7</accession>
<keyword evidence="6" id="KW-0325">Glycoprotein</keyword>
<dbReference type="SMART" id="SM01057">
    <property type="entry name" value="Carb_anhydrase"/>
    <property type="match status" value="1"/>
</dbReference>
<evidence type="ECO:0000256" key="8">
    <source>
        <dbReference type="ARBA" id="ARBA00048348"/>
    </source>
</evidence>
<dbReference type="Pfam" id="PF00194">
    <property type="entry name" value="Carb_anhydrase"/>
    <property type="match status" value="1"/>
</dbReference>
<dbReference type="EC" id="4.2.1.1" evidence="3 9"/>
<comment type="similarity">
    <text evidence="2 9">Belongs to the alpha-carbonic anhydrase family.</text>
</comment>
<dbReference type="Gene3D" id="3.10.200.10">
    <property type="entry name" value="Alpha carbonic anhydrase"/>
    <property type="match status" value="1"/>
</dbReference>
<dbReference type="OrthoDB" id="429145at2759"/>
<comment type="function">
    <text evidence="1 9">Reversible hydration of carbon dioxide.</text>
</comment>
<evidence type="ECO:0000259" key="11">
    <source>
        <dbReference type="PROSITE" id="PS51144"/>
    </source>
</evidence>
<evidence type="ECO:0000256" key="4">
    <source>
        <dbReference type="ARBA" id="ARBA00022723"/>
    </source>
</evidence>
<dbReference type="Proteomes" id="UP001165740">
    <property type="component" value="Chromosome 12"/>
</dbReference>
<dbReference type="GeneID" id="106075740"/>
<keyword evidence="9" id="KW-0732">Signal</keyword>
<dbReference type="InterPro" id="IPR001148">
    <property type="entry name" value="CA_dom"/>
</dbReference>
<dbReference type="FunFam" id="3.10.200.10:FF:000003">
    <property type="entry name" value="Carbonic anhydrase 12"/>
    <property type="match status" value="1"/>
</dbReference>
<keyword evidence="12" id="KW-1185">Reference proteome</keyword>
<dbReference type="InterPro" id="IPR018338">
    <property type="entry name" value="Carbonic_anhydrase_a-class_CS"/>
</dbReference>
<sequence>MNTTAAAAAGMTKLTLSFLLSLLSDNNYPGPEAPVTSKHHWAYKGPEGPDSWHVHYKYCAGERQSPIDILPLTCEYDPGLEPFILDNFDYTSARTGPCVLNVTNNGHAASVRVSGEDLRVRGGGLQGVYKTAEFHFHWGSTDDLGSEHALDGIKFPLEMHVVNYAEKYGTIKQAMNKPDGLAVLGVFFQLSEVDNPNFVALDEALKHVHKAGEHNLVEQLVLRTLLPDDLSRYWRYNGSLTTPYCFESVIWTVFTEPQKISHTQLETLRSLLHEEGHDMNDRGDHHTNTPSRLVDNWRPLQPLHGRKVTRSFPEANYMSSRGSFYPVPVEPTTTTAASTTTNTVTTVKTDSGHPVPTSNGVDPIPHASPTTSDNNDRNQIHSYNGNNGNHYQNNVHGNRVLSPSQSKPMESSNSHYSPGSASPTQQSSAPRDSNANSDRSFNNNENSIHSFQPYRNSASIQSVLFDMKQDPSLVYLTSGASPVRTVGNVHQNVESHKNSQTPVNGNMESAGKMNDRSISNTSNLPQIPTSFPSSAPEPNQAKTAQFNLTVQNHEPSPSSNQVNSGYQQPSQYYKQPPNQLKSQNLPLSYLMQPQNQDSRPDPVDRMIPAIDGHLYNGLSQNTQRQSTPTGQPLSSEHLRSILEKLAATNRINTRYSPNSAQQTTRLYQPNPVPAESNPEFSNHIRDRDGNLLMIDRTNGEVYMVRQNYNNWKQQQGGSYPQQLQRQYISQQPPPPQDRYSDSYSIISTANMRADELGGPRETPVEPYSSVFLPRMERPVRISSPYYDRVNAARQQPQAPAASLYNYLVPASTQYQAPRYPRPNVDQRLIG</sequence>
<gene>
    <name evidence="13" type="primary">LOC106075740</name>
</gene>
<feature type="domain" description="Alpha-carbonic anhydrase" evidence="11">
    <location>
        <begin position="39"/>
        <end position="312"/>
    </location>
</feature>
<feature type="compositionally biased region" description="Polar residues" evidence="10">
    <location>
        <begin position="551"/>
        <end position="565"/>
    </location>
</feature>
<evidence type="ECO:0000313" key="12">
    <source>
        <dbReference type="Proteomes" id="UP001165740"/>
    </source>
</evidence>